<proteinExistence type="predicted"/>
<reference evidence="2 3" key="1">
    <citation type="submission" date="2018-02" db="EMBL/GenBank/DDBJ databases">
        <title>Comparative genomes isolates from brazilian mangrove.</title>
        <authorList>
            <person name="Araujo J.E."/>
            <person name="Taketani R.G."/>
            <person name="Silva M.C.P."/>
            <person name="Loureco M.V."/>
            <person name="Andreote F.D."/>
        </authorList>
    </citation>
    <scope>NUCLEOTIDE SEQUENCE [LARGE SCALE GENOMIC DNA]</scope>
    <source>
        <strain evidence="2 3">HEX-2 MGV</strain>
    </source>
</reference>
<evidence type="ECO:0000313" key="2">
    <source>
        <dbReference type="EMBL" id="PQO25624.1"/>
    </source>
</evidence>
<feature type="transmembrane region" description="Helical" evidence="1">
    <location>
        <begin position="44"/>
        <end position="77"/>
    </location>
</feature>
<keyword evidence="1" id="KW-0812">Transmembrane</keyword>
<sequence length="91" mass="9864">MTWIFGGWFLSGIILGAVHAMGLRNATSHTSPYAPLLGILRLFAVGISFFFSAILGGIFPLAFGWGLGFFVVVGIVTRIQDRDHLQQEVAP</sequence>
<evidence type="ECO:0000313" key="3">
    <source>
        <dbReference type="Proteomes" id="UP000240009"/>
    </source>
</evidence>
<dbReference type="Proteomes" id="UP000240009">
    <property type="component" value="Unassembled WGS sequence"/>
</dbReference>
<dbReference type="AlphaFoldDB" id="A0A2S8F121"/>
<keyword evidence="1" id="KW-0472">Membrane</keyword>
<gene>
    <name evidence="2" type="ORF">C5Y96_22645</name>
</gene>
<comment type="caution">
    <text evidence="2">The sequence shown here is derived from an EMBL/GenBank/DDBJ whole genome shotgun (WGS) entry which is preliminary data.</text>
</comment>
<dbReference type="EMBL" id="PUIA01000074">
    <property type="protein sequence ID" value="PQO25624.1"/>
    <property type="molecule type" value="Genomic_DNA"/>
</dbReference>
<evidence type="ECO:0000256" key="1">
    <source>
        <dbReference type="SAM" id="Phobius"/>
    </source>
</evidence>
<keyword evidence="1" id="KW-1133">Transmembrane helix</keyword>
<protein>
    <submittedName>
        <fullName evidence="2">Uncharacterized protein</fullName>
    </submittedName>
</protein>
<name>A0A2S8F121_9BACT</name>
<accession>A0A2S8F121</accession>
<organism evidence="2 3">
    <name type="scientific">Blastopirellula marina</name>
    <dbReference type="NCBI Taxonomy" id="124"/>
    <lineage>
        <taxon>Bacteria</taxon>
        <taxon>Pseudomonadati</taxon>
        <taxon>Planctomycetota</taxon>
        <taxon>Planctomycetia</taxon>
        <taxon>Pirellulales</taxon>
        <taxon>Pirellulaceae</taxon>
        <taxon>Blastopirellula</taxon>
    </lineage>
</organism>